<name>A0ABS5Z3E5_9ACTN</name>
<accession>A0ABS5Z3E5</accession>
<dbReference type="EMBL" id="JAHKKG010000018">
    <property type="protein sequence ID" value="MBU2670225.1"/>
    <property type="molecule type" value="Genomic_DNA"/>
</dbReference>
<proteinExistence type="predicted"/>
<gene>
    <name evidence="2" type="ORF">KOI35_42665</name>
</gene>
<reference evidence="2 3" key="1">
    <citation type="submission" date="2021-06" db="EMBL/GenBank/DDBJ databases">
        <title>Actinoplanes lichenicola sp. nov., and Actinoplanes ovalisporus sp. nov., isolated from lichen in Thailand.</title>
        <authorList>
            <person name="Saeng-In P."/>
            <person name="Kanchanasin P."/>
            <person name="Yuki M."/>
            <person name="Kudo T."/>
            <person name="Ohkuma M."/>
            <person name="Phongsopitanun W."/>
            <person name="Tanasupawat S."/>
        </authorList>
    </citation>
    <scope>NUCLEOTIDE SEQUENCE [LARGE SCALE GENOMIC DNA]</scope>
    <source>
        <strain evidence="2 3">NBRC 110975</strain>
    </source>
</reference>
<evidence type="ECO:0000313" key="2">
    <source>
        <dbReference type="EMBL" id="MBU2670225.1"/>
    </source>
</evidence>
<dbReference type="Gene3D" id="3.30.1310.10">
    <property type="entry name" value="Nucleoid-associated protein YbaB-like domain"/>
    <property type="match status" value="1"/>
</dbReference>
<dbReference type="Pfam" id="PF02575">
    <property type="entry name" value="YbaB_DNA_bd"/>
    <property type="match status" value="1"/>
</dbReference>
<keyword evidence="3" id="KW-1185">Reference proteome</keyword>
<protein>
    <submittedName>
        <fullName evidence="2">YbaB/EbfC family nucleoid-associated protein</fullName>
    </submittedName>
</protein>
<dbReference type="Proteomes" id="UP001519654">
    <property type="component" value="Unassembled WGS sequence"/>
</dbReference>
<feature type="compositionally biased region" description="Basic and acidic residues" evidence="1">
    <location>
        <begin position="109"/>
        <end position="126"/>
    </location>
</feature>
<dbReference type="RefSeq" id="WP_215795449.1">
    <property type="nucleotide sequence ID" value="NZ_JAHKKG010000018.1"/>
</dbReference>
<feature type="region of interest" description="Disordered" evidence="1">
    <location>
        <begin position="91"/>
        <end position="126"/>
    </location>
</feature>
<organism evidence="2 3">
    <name type="scientific">Paractinoplanes bogorensis</name>
    <dbReference type="NCBI Taxonomy" id="1610840"/>
    <lineage>
        <taxon>Bacteria</taxon>
        <taxon>Bacillati</taxon>
        <taxon>Actinomycetota</taxon>
        <taxon>Actinomycetes</taxon>
        <taxon>Micromonosporales</taxon>
        <taxon>Micromonosporaceae</taxon>
        <taxon>Paractinoplanes</taxon>
    </lineage>
</organism>
<sequence>MPYDIDAAEDWLDDWTASVSAQAERAAELSRRVAALTGTAESRDGSIKVTVGSSGQVESLELTGQPELARRVMDVMRDAQAQLAGRVAGQVEQTVGSDTETGRAVIHSFESRFPERTGDPEPDDGR</sequence>
<dbReference type="InterPro" id="IPR036894">
    <property type="entry name" value="YbaB-like_sf"/>
</dbReference>
<evidence type="ECO:0000313" key="3">
    <source>
        <dbReference type="Proteomes" id="UP001519654"/>
    </source>
</evidence>
<evidence type="ECO:0000256" key="1">
    <source>
        <dbReference type="SAM" id="MobiDB-lite"/>
    </source>
</evidence>
<comment type="caution">
    <text evidence="2">The sequence shown here is derived from an EMBL/GenBank/DDBJ whole genome shotgun (WGS) entry which is preliminary data.</text>
</comment>
<dbReference type="InterPro" id="IPR004401">
    <property type="entry name" value="YbaB/EbfC"/>
</dbReference>